<dbReference type="EMBL" id="CAACVG010006747">
    <property type="protein sequence ID" value="VEN41402.1"/>
    <property type="molecule type" value="Genomic_DNA"/>
</dbReference>
<organism evidence="1 2">
    <name type="scientific">Callosobruchus maculatus</name>
    <name type="common">Southern cowpea weevil</name>
    <name type="synonym">Pulse bruchid</name>
    <dbReference type="NCBI Taxonomy" id="64391"/>
    <lineage>
        <taxon>Eukaryota</taxon>
        <taxon>Metazoa</taxon>
        <taxon>Ecdysozoa</taxon>
        <taxon>Arthropoda</taxon>
        <taxon>Hexapoda</taxon>
        <taxon>Insecta</taxon>
        <taxon>Pterygota</taxon>
        <taxon>Neoptera</taxon>
        <taxon>Endopterygota</taxon>
        <taxon>Coleoptera</taxon>
        <taxon>Polyphaga</taxon>
        <taxon>Cucujiformia</taxon>
        <taxon>Chrysomeloidea</taxon>
        <taxon>Chrysomelidae</taxon>
        <taxon>Bruchinae</taxon>
        <taxon>Bruchini</taxon>
        <taxon>Callosobruchus</taxon>
    </lineage>
</organism>
<name>A0A653C0Z4_CALMS</name>
<evidence type="ECO:0000313" key="2">
    <source>
        <dbReference type="Proteomes" id="UP000410492"/>
    </source>
</evidence>
<keyword evidence="2" id="KW-1185">Reference proteome</keyword>
<feature type="non-terminal residue" evidence="1">
    <location>
        <position position="1"/>
    </location>
</feature>
<dbReference type="AlphaFoldDB" id="A0A653C0Z4"/>
<accession>A0A653C0Z4</accession>
<dbReference type="Proteomes" id="UP000410492">
    <property type="component" value="Unassembled WGS sequence"/>
</dbReference>
<protein>
    <submittedName>
        <fullName evidence="1">Uncharacterized protein</fullName>
    </submittedName>
</protein>
<gene>
    <name evidence="1" type="ORF">CALMAC_LOCUS5236</name>
</gene>
<proteinExistence type="predicted"/>
<sequence length="40" mass="4622">GCFFNTWLSNVLLSTNLVSQCTQVLSFWFLLDTAECFLFI</sequence>
<reference evidence="1 2" key="1">
    <citation type="submission" date="2019-01" db="EMBL/GenBank/DDBJ databases">
        <authorList>
            <person name="Sayadi A."/>
        </authorList>
    </citation>
    <scope>NUCLEOTIDE SEQUENCE [LARGE SCALE GENOMIC DNA]</scope>
</reference>
<evidence type="ECO:0000313" key="1">
    <source>
        <dbReference type="EMBL" id="VEN41402.1"/>
    </source>
</evidence>